<evidence type="ECO:0000313" key="12">
    <source>
        <dbReference type="EMBL" id="MDD0816047.1"/>
    </source>
</evidence>
<evidence type="ECO:0000256" key="7">
    <source>
        <dbReference type="ARBA" id="ARBA00022842"/>
    </source>
</evidence>
<keyword evidence="6" id="KW-0378">Hydrolase</keyword>
<name>A0ABT5MJI2_9BURK</name>
<evidence type="ECO:0000256" key="3">
    <source>
        <dbReference type="ARBA" id="ARBA00012640"/>
    </source>
</evidence>
<dbReference type="PANTHER" id="PTHR43344">
    <property type="entry name" value="PHOSPHOSERINE PHOSPHATASE"/>
    <property type="match status" value="1"/>
</dbReference>
<keyword evidence="7" id="KW-0460">Magnesium</keyword>
<evidence type="ECO:0000256" key="1">
    <source>
        <dbReference type="ARBA" id="ARBA00001946"/>
    </source>
</evidence>
<dbReference type="InterPro" id="IPR023214">
    <property type="entry name" value="HAD_sf"/>
</dbReference>
<comment type="pathway">
    <text evidence="2">Amino-acid biosynthesis; L-serine biosynthesis; L-serine from 3-phospho-D-glycerate: step 3/3.</text>
</comment>
<evidence type="ECO:0000256" key="8">
    <source>
        <dbReference type="ARBA" id="ARBA00023299"/>
    </source>
</evidence>
<evidence type="ECO:0000256" key="4">
    <source>
        <dbReference type="ARBA" id="ARBA00022605"/>
    </source>
</evidence>
<comment type="catalytic activity">
    <reaction evidence="10">
        <text>O-phospho-D-serine + H2O = D-serine + phosphate</text>
        <dbReference type="Rhea" id="RHEA:24873"/>
        <dbReference type="ChEBI" id="CHEBI:15377"/>
        <dbReference type="ChEBI" id="CHEBI:35247"/>
        <dbReference type="ChEBI" id="CHEBI:43474"/>
        <dbReference type="ChEBI" id="CHEBI:58680"/>
        <dbReference type="EC" id="3.1.3.3"/>
    </reaction>
</comment>
<dbReference type="InterPro" id="IPR050582">
    <property type="entry name" value="HAD-like_SerB"/>
</dbReference>
<evidence type="ECO:0000256" key="5">
    <source>
        <dbReference type="ARBA" id="ARBA00022723"/>
    </source>
</evidence>
<comment type="cofactor">
    <cofactor evidence="1">
        <name>Mg(2+)</name>
        <dbReference type="ChEBI" id="CHEBI:18420"/>
    </cofactor>
</comment>
<keyword evidence="8" id="KW-0718">Serine biosynthesis</keyword>
<dbReference type="EC" id="3.1.3.3" evidence="3"/>
<comment type="catalytic activity">
    <reaction evidence="9">
        <text>O-phospho-L-serine + H2O = L-serine + phosphate</text>
        <dbReference type="Rhea" id="RHEA:21208"/>
        <dbReference type="ChEBI" id="CHEBI:15377"/>
        <dbReference type="ChEBI" id="CHEBI:33384"/>
        <dbReference type="ChEBI" id="CHEBI:43474"/>
        <dbReference type="ChEBI" id="CHEBI:57524"/>
        <dbReference type="EC" id="3.1.3.3"/>
    </reaction>
</comment>
<dbReference type="Gene3D" id="1.20.1440.320">
    <property type="match status" value="1"/>
</dbReference>
<dbReference type="InterPro" id="IPR036412">
    <property type="entry name" value="HAD-like_sf"/>
</dbReference>
<organism evidence="12 13">
    <name type="scientific">Curvibacter microcysteis</name>
    <dbReference type="NCBI Taxonomy" id="3026419"/>
    <lineage>
        <taxon>Bacteria</taxon>
        <taxon>Pseudomonadati</taxon>
        <taxon>Pseudomonadota</taxon>
        <taxon>Betaproteobacteria</taxon>
        <taxon>Burkholderiales</taxon>
        <taxon>Comamonadaceae</taxon>
        <taxon>Curvibacter</taxon>
    </lineage>
</organism>
<dbReference type="PANTHER" id="PTHR43344:SF2">
    <property type="entry name" value="PHOSPHOSERINE PHOSPHATASE"/>
    <property type="match status" value="1"/>
</dbReference>
<dbReference type="PROSITE" id="PS51257">
    <property type="entry name" value="PROKAR_LIPOPROTEIN"/>
    <property type="match status" value="1"/>
</dbReference>
<gene>
    <name evidence="12" type="ORF">PSQ39_15525</name>
</gene>
<accession>A0ABT5MJI2</accession>
<evidence type="ECO:0000256" key="6">
    <source>
        <dbReference type="ARBA" id="ARBA00022801"/>
    </source>
</evidence>
<evidence type="ECO:0000313" key="13">
    <source>
        <dbReference type="Proteomes" id="UP001528672"/>
    </source>
</evidence>
<sequence>MNPTPNRRQVLRLAPLSAAFAVSSLAVFSSGCANTPATPALQPLAAGQWDSFNRQQIDQLIARLGRGSAGYNPAKPPYVVFDWDNTSVFLDIEEAALIYQLENLRFGATPEQLEVALRRNIPSTPFKPANNNAAGQAVHIDSIVPDILDSYRWLYRHYSGFQGTQSLAEVRRNPHYQAFVTKVRYLYEAIGDTFDHDTAYPWVTYLFAGMTEAQVRQLTVDTVKWQQTQPVEKVKWSTPAELPGRAGLVSVSWKNGLRLVPEMQDLYARFKAAGFDIWVCSASFVDVIKEISSNPAFGYHVKEGNVLAMELERDAQGRIQPEYRRGYDQTQGPGKTRSIQRFLVSRYGYGPSFIAGDSEGDQNMMADFADTQKVLIVNRLRDPKSAIGQFSAQAVQQYGQPSTRYLLQGRDDNSGRFVPSQLHTPLGASVGKALK</sequence>
<keyword evidence="4" id="KW-0028">Amino-acid biosynthesis</keyword>
<evidence type="ECO:0000256" key="2">
    <source>
        <dbReference type="ARBA" id="ARBA00005135"/>
    </source>
</evidence>
<reference evidence="12 13" key="1">
    <citation type="submission" date="2023-02" db="EMBL/GenBank/DDBJ databases">
        <title>Bacterial whole genome sequence for Curvibacter sp. HBC28.</title>
        <authorList>
            <person name="Le V."/>
            <person name="Ko S.-R."/>
            <person name="Ahn C.-Y."/>
            <person name="Oh H.-M."/>
        </authorList>
    </citation>
    <scope>NUCLEOTIDE SEQUENCE [LARGE SCALE GENOMIC DNA]</scope>
    <source>
        <strain evidence="12 13">HBC28</strain>
    </source>
</reference>
<protein>
    <recommendedName>
        <fullName evidence="3">phosphoserine phosphatase</fullName>
        <ecNumber evidence="3">3.1.3.3</ecNumber>
    </recommendedName>
</protein>
<feature type="chain" id="PRO_5046271887" description="phosphoserine phosphatase" evidence="11">
    <location>
        <begin position="34"/>
        <end position="435"/>
    </location>
</feature>
<comment type="caution">
    <text evidence="12">The sequence shown here is derived from an EMBL/GenBank/DDBJ whole genome shotgun (WGS) entry which is preliminary data.</text>
</comment>
<evidence type="ECO:0000256" key="11">
    <source>
        <dbReference type="SAM" id="SignalP"/>
    </source>
</evidence>
<feature type="signal peptide" evidence="11">
    <location>
        <begin position="1"/>
        <end position="33"/>
    </location>
</feature>
<evidence type="ECO:0000256" key="9">
    <source>
        <dbReference type="ARBA" id="ARBA00048138"/>
    </source>
</evidence>
<dbReference type="SUPFAM" id="SSF56784">
    <property type="entry name" value="HAD-like"/>
    <property type="match status" value="1"/>
</dbReference>
<keyword evidence="5" id="KW-0479">Metal-binding</keyword>
<dbReference type="EMBL" id="JAQSIO010000006">
    <property type="protein sequence ID" value="MDD0816047.1"/>
    <property type="molecule type" value="Genomic_DNA"/>
</dbReference>
<keyword evidence="13" id="KW-1185">Reference proteome</keyword>
<dbReference type="Gene3D" id="3.40.50.1000">
    <property type="entry name" value="HAD superfamily/HAD-like"/>
    <property type="match status" value="1"/>
</dbReference>
<dbReference type="Proteomes" id="UP001528672">
    <property type="component" value="Unassembled WGS sequence"/>
</dbReference>
<evidence type="ECO:0000256" key="10">
    <source>
        <dbReference type="ARBA" id="ARBA00048523"/>
    </source>
</evidence>
<keyword evidence="11" id="KW-0732">Signal</keyword>
<dbReference type="RefSeq" id="WP_273927745.1">
    <property type="nucleotide sequence ID" value="NZ_JAQSIO010000006.1"/>
</dbReference>
<proteinExistence type="predicted"/>